<feature type="region of interest" description="Disordered" evidence="1">
    <location>
        <begin position="1"/>
        <end position="58"/>
    </location>
</feature>
<proteinExistence type="predicted"/>
<feature type="compositionally biased region" description="Low complexity" evidence="1">
    <location>
        <begin position="8"/>
        <end position="35"/>
    </location>
</feature>
<accession>A0ABD1WCK3</accession>
<evidence type="ECO:0000256" key="1">
    <source>
        <dbReference type="SAM" id="MobiDB-lite"/>
    </source>
</evidence>
<name>A0ABD1WCK3_9LAMI</name>
<organism evidence="2 3">
    <name type="scientific">Forsythia ovata</name>
    <dbReference type="NCBI Taxonomy" id="205694"/>
    <lineage>
        <taxon>Eukaryota</taxon>
        <taxon>Viridiplantae</taxon>
        <taxon>Streptophyta</taxon>
        <taxon>Embryophyta</taxon>
        <taxon>Tracheophyta</taxon>
        <taxon>Spermatophyta</taxon>
        <taxon>Magnoliopsida</taxon>
        <taxon>eudicotyledons</taxon>
        <taxon>Gunneridae</taxon>
        <taxon>Pentapetalae</taxon>
        <taxon>asterids</taxon>
        <taxon>lamiids</taxon>
        <taxon>Lamiales</taxon>
        <taxon>Oleaceae</taxon>
        <taxon>Forsythieae</taxon>
        <taxon>Forsythia</taxon>
    </lineage>
</organism>
<dbReference type="Proteomes" id="UP001604277">
    <property type="component" value="Unassembled WGS sequence"/>
</dbReference>
<comment type="caution">
    <text evidence="2">The sequence shown here is derived from an EMBL/GenBank/DDBJ whole genome shotgun (WGS) entry which is preliminary data.</text>
</comment>
<protein>
    <submittedName>
        <fullName evidence="2">Ethylene-responsive transcription factor 4</fullName>
    </submittedName>
</protein>
<gene>
    <name evidence="2" type="ORF">Fot_16529</name>
</gene>
<feature type="compositionally biased region" description="Polar residues" evidence="1">
    <location>
        <begin position="36"/>
        <end position="47"/>
    </location>
</feature>
<sequence length="230" mass="25101">MTVHYHQQPHLPTPSLTPSTTTTFLTTQTSSHHLTNTNSKFDYNNPNGRGLPTPTQPRRNCMAFSPLSSMQSLEPQISLPTLPQTTATYFSPFVGGLGQHWRGKILLGCEKTKEISPWFSQKPVELYLTRCLGATSGGGVGKNNIGGFVGLAPVNGYQLFNHQPAMAVVSIGHLVLYFEPPAHRLNMAAVQFPNGGGLHSDSDSSSVENQIDTKRRLDFDLDLPPAMEEA</sequence>
<reference evidence="3" key="1">
    <citation type="submission" date="2024-07" db="EMBL/GenBank/DDBJ databases">
        <title>Two chromosome-level genome assemblies of Korean endemic species Abeliophyllum distichum and Forsythia ovata (Oleaceae).</title>
        <authorList>
            <person name="Jang H."/>
        </authorList>
    </citation>
    <scope>NUCLEOTIDE SEQUENCE [LARGE SCALE GENOMIC DNA]</scope>
</reference>
<dbReference type="EMBL" id="JBFOLJ010000004">
    <property type="protein sequence ID" value="KAL2547296.1"/>
    <property type="molecule type" value="Genomic_DNA"/>
</dbReference>
<evidence type="ECO:0000313" key="3">
    <source>
        <dbReference type="Proteomes" id="UP001604277"/>
    </source>
</evidence>
<keyword evidence="3" id="KW-1185">Reference proteome</keyword>
<dbReference type="AlphaFoldDB" id="A0ABD1WCK3"/>
<evidence type="ECO:0000313" key="2">
    <source>
        <dbReference type="EMBL" id="KAL2547296.1"/>
    </source>
</evidence>